<evidence type="ECO:0000256" key="6">
    <source>
        <dbReference type="ARBA" id="ARBA00022741"/>
    </source>
</evidence>
<dbReference type="EMBL" id="JBHRZF010000003">
    <property type="protein sequence ID" value="MFC3859205.1"/>
    <property type="molecule type" value="Genomic_DNA"/>
</dbReference>
<organism evidence="14 15">
    <name type="scientific">Deinococcus antarcticus</name>
    <dbReference type="NCBI Taxonomy" id="1298767"/>
    <lineage>
        <taxon>Bacteria</taxon>
        <taxon>Thermotogati</taxon>
        <taxon>Deinococcota</taxon>
        <taxon>Deinococci</taxon>
        <taxon>Deinococcales</taxon>
        <taxon>Deinococcaceae</taxon>
        <taxon>Deinococcus</taxon>
    </lineage>
</organism>
<evidence type="ECO:0000256" key="3">
    <source>
        <dbReference type="ARBA" id="ARBA00012142"/>
    </source>
</evidence>
<keyword evidence="11 14" id="KW-0670">Pyruvate</keyword>
<evidence type="ECO:0000256" key="11">
    <source>
        <dbReference type="ARBA" id="ARBA00023317"/>
    </source>
</evidence>
<evidence type="ECO:0000256" key="9">
    <source>
        <dbReference type="ARBA" id="ARBA00022842"/>
    </source>
</evidence>
<dbReference type="InterPro" id="IPR040442">
    <property type="entry name" value="Pyrv_kinase-like_dom_sf"/>
</dbReference>
<keyword evidence="9 12" id="KW-0460">Magnesium</keyword>
<keyword evidence="4 12" id="KW-0808">Transferase</keyword>
<dbReference type="PANTHER" id="PTHR11817">
    <property type="entry name" value="PYRUVATE KINASE"/>
    <property type="match status" value="1"/>
</dbReference>
<dbReference type="InterPro" id="IPR015793">
    <property type="entry name" value="Pyrv_Knase_brl"/>
</dbReference>
<keyword evidence="15" id="KW-1185">Reference proteome</keyword>
<evidence type="ECO:0000256" key="10">
    <source>
        <dbReference type="ARBA" id="ARBA00023152"/>
    </source>
</evidence>
<gene>
    <name evidence="14" type="ORF">ACFOPQ_00270</name>
</gene>
<dbReference type="SUPFAM" id="SSF50800">
    <property type="entry name" value="PK beta-barrel domain-like"/>
    <property type="match status" value="1"/>
</dbReference>
<evidence type="ECO:0000256" key="7">
    <source>
        <dbReference type="ARBA" id="ARBA00022777"/>
    </source>
</evidence>
<evidence type="ECO:0000313" key="15">
    <source>
        <dbReference type="Proteomes" id="UP001595748"/>
    </source>
</evidence>
<feature type="domain" description="Pyruvate kinase barrel" evidence="13">
    <location>
        <begin position="149"/>
        <end position="456"/>
    </location>
</feature>
<dbReference type="EC" id="2.7.1.40" evidence="3 12"/>
<evidence type="ECO:0000256" key="4">
    <source>
        <dbReference type="ARBA" id="ARBA00022679"/>
    </source>
</evidence>
<evidence type="ECO:0000256" key="8">
    <source>
        <dbReference type="ARBA" id="ARBA00022840"/>
    </source>
</evidence>
<dbReference type="Proteomes" id="UP001595748">
    <property type="component" value="Unassembled WGS sequence"/>
</dbReference>
<comment type="similarity">
    <text evidence="2 12">Belongs to the pyruvate kinase family.</text>
</comment>
<evidence type="ECO:0000259" key="13">
    <source>
        <dbReference type="Pfam" id="PF00224"/>
    </source>
</evidence>
<dbReference type="SUPFAM" id="SSF51621">
    <property type="entry name" value="Phosphoenolpyruvate/pyruvate domain"/>
    <property type="match status" value="1"/>
</dbReference>
<dbReference type="PRINTS" id="PR01050">
    <property type="entry name" value="PYRUVTKNASE"/>
</dbReference>
<dbReference type="RefSeq" id="WP_380075372.1">
    <property type="nucleotide sequence ID" value="NZ_JBHRZF010000003.1"/>
</dbReference>
<protein>
    <recommendedName>
        <fullName evidence="3 12">Pyruvate kinase</fullName>
        <ecNumber evidence="3 12">2.7.1.40</ecNumber>
    </recommendedName>
</protein>
<dbReference type="GO" id="GO:0016301">
    <property type="term" value="F:kinase activity"/>
    <property type="evidence" value="ECO:0007669"/>
    <property type="project" value="UniProtKB-KW"/>
</dbReference>
<comment type="pathway">
    <text evidence="1 12">Carbohydrate degradation; glycolysis; pyruvate from D-glyceraldehyde 3-phosphate: step 5/5.</text>
</comment>
<keyword evidence="5" id="KW-0479">Metal-binding</keyword>
<evidence type="ECO:0000313" key="14">
    <source>
        <dbReference type="EMBL" id="MFC3859205.1"/>
    </source>
</evidence>
<dbReference type="Pfam" id="PF00224">
    <property type="entry name" value="PK"/>
    <property type="match status" value="1"/>
</dbReference>
<keyword evidence="10 12" id="KW-0324">Glycolysis</keyword>
<name>A0ABV8A1T9_9DEIO</name>
<evidence type="ECO:0000256" key="12">
    <source>
        <dbReference type="RuleBase" id="RU000504"/>
    </source>
</evidence>
<keyword evidence="8" id="KW-0067">ATP-binding</keyword>
<comment type="catalytic activity">
    <reaction evidence="12">
        <text>pyruvate + ATP = phosphoenolpyruvate + ADP + H(+)</text>
        <dbReference type="Rhea" id="RHEA:18157"/>
        <dbReference type="ChEBI" id="CHEBI:15361"/>
        <dbReference type="ChEBI" id="CHEBI:15378"/>
        <dbReference type="ChEBI" id="CHEBI:30616"/>
        <dbReference type="ChEBI" id="CHEBI:58702"/>
        <dbReference type="ChEBI" id="CHEBI:456216"/>
        <dbReference type="EC" id="2.7.1.40"/>
    </reaction>
</comment>
<dbReference type="InterPro" id="IPR015813">
    <property type="entry name" value="Pyrv/PenolPyrv_kinase-like_dom"/>
</dbReference>
<sequence>MTVQDQAQTSGASEELRGFQARFDALLDEVQADAQLRLERWQPWLERQSYLPSAGNLAAYLALRSRDVQDMQIELVTWGLSALGRCEPYVMPNLLAVRRGLAALVGETSRPERESFRALGDRLEVQTRELFGDALLPAIMVTFPSEAADDPVLVRELLDAGMTVARINLAHDDEAAWSRMLGHLQAACREQGKACRVLMDLAGPKVRTGEPYWPRKTREKRLHVGDVLVLGADGAALPPDLPGTTCTLPDAVRQVQIGQSVWIDDGKLGTVVEARDPNVLMLRVTHAPQKGAKLKAEKGINFPDTALDLPALTEKDRRDVRFAAHHADMVGYSFVQTVEDVQGLLDALKAVNAPDTLGIVLKIETKLAVQNLADLMVSSAGSRPTGVMIARGDLAVELGFARMTEIQEEVLWLSEAAHLPVVWATQVLEGLVKKGEAKRGEFTDAANGVRAEVIMLNKGPFVVEGVRELAGIIARMKPNFQKKRPLFRALNIAQLSEG</sequence>
<accession>A0ABV8A1T9</accession>
<evidence type="ECO:0000256" key="5">
    <source>
        <dbReference type="ARBA" id="ARBA00022723"/>
    </source>
</evidence>
<keyword evidence="6" id="KW-0547">Nucleotide-binding</keyword>
<proteinExistence type="inferred from homology"/>
<dbReference type="InterPro" id="IPR011037">
    <property type="entry name" value="Pyrv_Knase-like_insert_dom_sf"/>
</dbReference>
<comment type="caution">
    <text evidence="14">The sequence shown here is derived from an EMBL/GenBank/DDBJ whole genome shotgun (WGS) entry which is preliminary data.</text>
</comment>
<evidence type="ECO:0000256" key="1">
    <source>
        <dbReference type="ARBA" id="ARBA00004997"/>
    </source>
</evidence>
<dbReference type="InterPro" id="IPR001697">
    <property type="entry name" value="Pyr_Knase"/>
</dbReference>
<evidence type="ECO:0000256" key="2">
    <source>
        <dbReference type="ARBA" id="ARBA00008663"/>
    </source>
</evidence>
<dbReference type="Gene3D" id="3.20.20.60">
    <property type="entry name" value="Phosphoenolpyruvate-binding domains"/>
    <property type="match status" value="1"/>
</dbReference>
<dbReference type="InterPro" id="IPR015806">
    <property type="entry name" value="Pyrv_Knase_insert_dom_sf"/>
</dbReference>
<keyword evidence="7 12" id="KW-0418">Kinase</keyword>
<reference evidence="15" key="1">
    <citation type="journal article" date="2019" name="Int. J. Syst. Evol. Microbiol.">
        <title>The Global Catalogue of Microorganisms (GCM) 10K type strain sequencing project: providing services to taxonomists for standard genome sequencing and annotation.</title>
        <authorList>
            <consortium name="The Broad Institute Genomics Platform"/>
            <consortium name="The Broad Institute Genome Sequencing Center for Infectious Disease"/>
            <person name="Wu L."/>
            <person name="Ma J."/>
        </authorList>
    </citation>
    <scope>NUCLEOTIDE SEQUENCE [LARGE SCALE GENOMIC DNA]</scope>
    <source>
        <strain evidence="15">CCTCC AB 2013263</strain>
    </source>
</reference>
<dbReference type="Gene3D" id="2.40.33.10">
    <property type="entry name" value="PK beta-barrel domain-like"/>
    <property type="match status" value="1"/>
</dbReference>